<evidence type="ECO:0000313" key="2">
    <source>
        <dbReference type="EMBL" id="KAK3013323.1"/>
    </source>
</evidence>
<dbReference type="Proteomes" id="UP001188597">
    <property type="component" value="Unassembled WGS sequence"/>
</dbReference>
<dbReference type="PANTHER" id="PTHR33386">
    <property type="entry name" value="OS02G0740600 PROTEIN"/>
    <property type="match status" value="1"/>
</dbReference>
<sequence>MEGKGSENPWANQGDSLQQPENPPKRLGGNAGGSSKLSRKVSEKFERTKVVAASGVKKVKDGASVGVNWVKLKYHTHKLGQKK</sequence>
<comment type="caution">
    <text evidence="2">The sequence shown here is derived from an EMBL/GenBank/DDBJ whole genome shotgun (WGS) entry which is preliminary data.</text>
</comment>
<dbReference type="EMBL" id="JAVXUP010001306">
    <property type="protein sequence ID" value="KAK3013323.1"/>
    <property type="molecule type" value="Genomic_DNA"/>
</dbReference>
<organism evidence="2 3">
    <name type="scientific">Escallonia herrerae</name>
    <dbReference type="NCBI Taxonomy" id="1293975"/>
    <lineage>
        <taxon>Eukaryota</taxon>
        <taxon>Viridiplantae</taxon>
        <taxon>Streptophyta</taxon>
        <taxon>Embryophyta</taxon>
        <taxon>Tracheophyta</taxon>
        <taxon>Spermatophyta</taxon>
        <taxon>Magnoliopsida</taxon>
        <taxon>eudicotyledons</taxon>
        <taxon>Gunneridae</taxon>
        <taxon>Pentapetalae</taxon>
        <taxon>asterids</taxon>
        <taxon>campanulids</taxon>
        <taxon>Escalloniales</taxon>
        <taxon>Escalloniaceae</taxon>
        <taxon>Escallonia</taxon>
    </lineage>
</organism>
<evidence type="ECO:0000256" key="1">
    <source>
        <dbReference type="SAM" id="MobiDB-lite"/>
    </source>
</evidence>
<evidence type="ECO:0000313" key="3">
    <source>
        <dbReference type="Proteomes" id="UP001188597"/>
    </source>
</evidence>
<feature type="region of interest" description="Disordered" evidence="1">
    <location>
        <begin position="1"/>
        <end position="44"/>
    </location>
</feature>
<proteinExistence type="predicted"/>
<protein>
    <submittedName>
        <fullName evidence="2">Uncharacterized protein</fullName>
    </submittedName>
</protein>
<name>A0AA88VT21_9ASTE</name>
<gene>
    <name evidence="2" type="ORF">RJ639_009294</name>
</gene>
<feature type="compositionally biased region" description="Polar residues" evidence="1">
    <location>
        <begin position="9"/>
        <end position="20"/>
    </location>
</feature>
<keyword evidence="3" id="KW-1185">Reference proteome</keyword>
<accession>A0AA88VT21</accession>
<reference evidence="2" key="1">
    <citation type="submission" date="2022-12" db="EMBL/GenBank/DDBJ databases">
        <title>Draft genome assemblies for two species of Escallonia (Escalloniales).</title>
        <authorList>
            <person name="Chanderbali A."/>
            <person name="Dervinis C."/>
            <person name="Anghel I."/>
            <person name="Soltis D."/>
            <person name="Soltis P."/>
            <person name="Zapata F."/>
        </authorList>
    </citation>
    <scope>NUCLEOTIDE SEQUENCE</scope>
    <source>
        <strain evidence="2">UCBG64.0493</strain>
        <tissue evidence="2">Leaf</tissue>
    </source>
</reference>
<dbReference type="AlphaFoldDB" id="A0AA88VT21"/>
<dbReference type="PANTHER" id="PTHR33386:SF23">
    <property type="match status" value="1"/>
</dbReference>